<evidence type="ECO:0008006" key="3">
    <source>
        <dbReference type="Google" id="ProtNLM"/>
    </source>
</evidence>
<dbReference type="EMBL" id="JALZWP010000007">
    <property type="protein sequence ID" value="MCL1628896.1"/>
    <property type="molecule type" value="Genomic_DNA"/>
</dbReference>
<proteinExistence type="predicted"/>
<gene>
    <name evidence="1" type="ORF">M3N55_09135</name>
</gene>
<reference evidence="1 2" key="1">
    <citation type="submission" date="2022-05" db="EMBL/GenBank/DDBJ databases">
        <title>Seasonal and diel survey of microbial diversity of the Tyrrhenian coast.</title>
        <authorList>
            <person name="Gattoni G."/>
            <person name="Corral P."/>
        </authorList>
    </citation>
    <scope>NUCLEOTIDE SEQUENCE [LARGE SCALE GENOMIC DNA]</scope>
    <source>
        <strain evidence="1 2">V10</strain>
    </source>
</reference>
<keyword evidence="2" id="KW-1185">Reference proteome</keyword>
<protein>
    <recommendedName>
        <fullName evidence="3">Type II toxin-antitoxin system HicB family antitoxin</fullName>
    </recommendedName>
</protein>
<dbReference type="RefSeq" id="WP_249058223.1">
    <property type="nucleotide sequence ID" value="NZ_JALZWP010000007.1"/>
</dbReference>
<accession>A0ABT0M205</accession>
<evidence type="ECO:0000313" key="2">
    <source>
        <dbReference type="Proteomes" id="UP001202550"/>
    </source>
</evidence>
<comment type="caution">
    <text evidence="1">The sequence shown here is derived from an EMBL/GenBank/DDBJ whole genome shotgun (WGS) entry which is preliminary data.</text>
</comment>
<sequence>MRSFDFEIDISGARVVAIREPLHPACLSDGEIEANIAALKADLDRVADKMKKAVHEQRTKPLFGDDGVV</sequence>
<name>A0ABT0M205_9RHOB</name>
<evidence type="ECO:0000313" key="1">
    <source>
        <dbReference type="EMBL" id="MCL1628896.1"/>
    </source>
</evidence>
<organism evidence="1 2">
    <name type="scientific">Roseinatronobacter domitianus</name>
    <dbReference type="NCBI Taxonomy" id="2940293"/>
    <lineage>
        <taxon>Bacteria</taxon>
        <taxon>Pseudomonadati</taxon>
        <taxon>Pseudomonadota</taxon>
        <taxon>Alphaproteobacteria</taxon>
        <taxon>Rhodobacterales</taxon>
        <taxon>Paracoccaceae</taxon>
        <taxon>Roseinatronobacter</taxon>
    </lineage>
</organism>
<dbReference type="Proteomes" id="UP001202550">
    <property type="component" value="Unassembled WGS sequence"/>
</dbReference>